<keyword evidence="4" id="KW-1185">Reference proteome</keyword>
<gene>
    <name evidence="3" type="ORF">TWF718_010037</name>
</gene>
<evidence type="ECO:0000256" key="1">
    <source>
        <dbReference type="SAM" id="MobiDB-lite"/>
    </source>
</evidence>
<dbReference type="Proteomes" id="UP001313282">
    <property type="component" value="Unassembled WGS sequence"/>
</dbReference>
<feature type="region of interest" description="Disordered" evidence="1">
    <location>
        <begin position="137"/>
        <end position="173"/>
    </location>
</feature>
<dbReference type="EMBL" id="JAVHNR010000008">
    <property type="protein sequence ID" value="KAK6334580.1"/>
    <property type="molecule type" value="Genomic_DNA"/>
</dbReference>
<reference evidence="3 4" key="1">
    <citation type="submission" date="2019-10" db="EMBL/GenBank/DDBJ databases">
        <authorList>
            <person name="Palmer J.M."/>
        </authorList>
    </citation>
    <scope>NUCLEOTIDE SEQUENCE [LARGE SCALE GENOMIC DNA]</scope>
    <source>
        <strain evidence="3 4">TWF718</strain>
    </source>
</reference>
<evidence type="ECO:0000256" key="2">
    <source>
        <dbReference type="SAM" id="SignalP"/>
    </source>
</evidence>
<comment type="caution">
    <text evidence="3">The sequence shown here is derived from an EMBL/GenBank/DDBJ whole genome shotgun (WGS) entry which is preliminary data.</text>
</comment>
<feature type="signal peptide" evidence="2">
    <location>
        <begin position="1"/>
        <end position="22"/>
    </location>
</feature>
<accession>A0AAN8MNR6</accession>
<keyword evidence="2" id="KW-0732">Signal</keyword>
<evidence type="ECO:0000313" key="4">
    <source>
        <dbReference type="Proteomes" id="UP001313282"/>
    </source>
</evidence>
<feature type="chain" id="PRO_5042815281" evidence="2">
    <location>
        <begin position="23"/>
        <end position="421"/>
    </location>
</feature>
<evidence type="ECO:0000313" key="3">
    <source>
        <dbReference type="EMBL" id="KAK6334580.1"/>
    </source>
</evidence>
<feature type="compositionally biased region" description="Basic and acidic residues" evidence="1">
    <location>
        <begin position="146"/>
        <end position="172"/>
    </location>
</feature>
<dbReference type="AlphaFoldDB" id="A0AAN8MNR6"/>
<protein>
    <submittedName>
        <fullName evidence="3">Uncharacterized protein</fullName>
    </submittedName>
</protein>
<proteinExistence type="predicted"/>
<sequence length="421" mass="46017">MYGFRYTFLMVALITFVSFVTARTVITIKTCSPRYCDHPVPNGKVRSATTTIHKETPYMITKLKTVTKPKYTRTITGTTTTTRQRVSTVSTVTIIKTIWTGTSTHTRKFIVTSPSSTETLPTTTTTISSTRTIAAPSGFVGVNDDPDNKAARDIPGRGIKRDSSDELDRRNANPEPAIAKAKYVTAVICTKTLLTKTGTRVTWKPYTKSTGTTTKTLFLITQTFWPDITTITVKGAKTLYTTISSYKVVFDSSTSTVSLGVATTYLSTVSSHLPVETFHAACGPRNQGPRPDQRANVGWAAYQAGPDPDEGVIQFQSDGTAYDCCVACHTYSQGGTCIGSLWRSNIWGGDSGCLGWLDDCDWEPPTLPEFSSTCNLVIAASNAPGLCRRHGFNYYSITTENEAAVSNGLGCRRYKFGKWFI</sequence>
<organism evidence="3 4">
    <name type="scientific">Orbilia javanica</name>
    <dbReference type="NCBI Taxonomy" id="47235"/>
    <lineage>
        <taxon>Eukaryota</taxon>
        <taxon>Fungi</taxon>
        <taxon>Dikarya</taxon>
        <taxon>Ascomycota</taxon>
        <taxon>Pezizomycotina</taxon>
        <taxon>Orbiliomycetes</taxon>
        <taxon>Orbiliales</taxon>
        <taxon>Orbiliaceae</taxon>
        <taxon>Orbilia</taxon>
    </lineage>
</organism>
<name>A0AAN8MNR6_9PEZI</name>